<dbReference type="GeneID" id="98150367"/>
<sequence length="90" mass="10521">MKPDLLPGHPHCCTDSMISIPWAWLRVRPTIVHGSWRFESRPQAANARTKAGKMRAIEELNRYFSYLLTFLCLLTEVRRSKKNVPLAWRV</sequence>
<proteinExistence type="predicted"/>
<gene>
    <name evidence="1" type="ORF">BJX67DRAFT_66621</name>
</gene>
<dbReference type="EMBL" id="JBFXLQ010000015">
    <property type="protein sequence ID" value="KAL2868223.1"/>
    <property type="molecule type" value="Genomic_DNA"/>
</dbReference>
<dbReference type="Proteomes" id="UP001610432">
    <property type="component" value="Unassembled WGS sequence"/>
</dbReference>
<reference evidence="1 2" key="1">
    <citation type="submission" date="2024-07" db="EMBL/GenBank/DDBJ databases">
        <title>Section-level genome sequencing and comparative genomics of Aspergillus sections Usti and Cavernicolus.</title>
        <authorList>
            <consortium name="Lawrence Berkeley National Laboratory"/>
            <person name="Nybo J.L."/>
            <person name="Vesth T.C."/>
            <person name="Theobald S."/>
            <person name="Frisvad J.C."/>
            <person name="Larsen T.O."/>
            <person name="Kjaerboelling I."/>
            <person name="Rothschild-Mancinelli K."/>
            <person name="Lyhne E.K."/>
            <person name="Kogle M.E."/>
            <person name="Barry K."/>
            <person name="Clum A."/>
            <person name="Na H."/>
            <person name="Ledsgaard L."/>
            <person name="Lin J."/>
            <person name="Lipzen A."/>
            <person name="Kuo A."/>
            <person name="Riley R."/>
            <person name="Mondo S."/>
            <person name="Labutti K."/>
            <person name="Haridas S."/>
            <person name="Pangalinan J."/>
            <person name="Salamov A.A."/>
            <person name="Simmons B.A."/>
            <person name="Magnuson J.K."/>
            <person name="Chen J."/>
            <person name="Drula E."/>
            <person name="Henrissat B."/>
            <person name="Wiebenga A."/>
            <person name="Lubbers R.J."/>
            <person name="Gomes A.C."/>
            <person name="Macurrencykelacurrency M.R."/>
            <person name="Stajich J."/>
            <person name="Grigoriev I.V."/>
            <person name="Mortensen U.H."/>
            <person name="De Vries R.P."/>
            <person name="Baker S.E."/>
            <person name="Andersen M.R."/>
        </authorList>
    </citation>
    <scope>NUCLEOTIDE SEQUENCE [LARGE SCALE GENOMIC DNA]</scope>
    <source>
        <strain evidence="1 2">CBS 449.75</strain>
    </source>
</reference>
<comment type="caution">
    <text evidence="1">The sequence shown here is derived from an EMBL/GenBank/DDBJ whole genome shotgun (WGS) entry which is preliminary data.</text>
</comment>
<evidence type="ECO:0000313" key="1">
    <source>
        <dbReference type="EMBL" id="KAL2868223.1"/>
    </source>
</evidence>
<protein>
    <submittedName>
        <fullName evidence="1">Uncharacterized protein</fullName>
    </submittedName>
</protein>
<name>A0ABR4LUK4_9EURO</name>
<keyword evidence="2" id="KW-1185">Reference proteome</keyword>
<evidence type="ECO:0000313" key="2">
    <source>
        <dbReference type="Proteomes" id="UP001610432"/>
    </source>
</evidence>
<organism evidence="1 2">
    <name type="scientific">Aspergillus lucknowensis</name>
    <dbReference type="NCBI Taxonomy" id="176173"/>
    <lineage>
        <taxon>Eukaryota</taxon>
        <taxon>Fungi</taxon>
        <taxon>Dikarya</taxon>
        <taxon>Ascomycota</taxon>
        <taxon>Pezizomycotina</taxon>
        <taxon>Eurotiomycetes</taxon>
        <taxon>Eurotiomycetidae</taxon>
        <taxon>Eurotiales</taxon>
        <taxon>Aspergillaceae</taxon>
        <taxon>Aspergillus</taxon>
        <taxon>Aspergillus subgen. Nidulantes</taxon>
    </lineage>
</organism>
<accession>A0ABR4LUK4</accession>
<dbReference type="RefSeq" id="XP_070887202.1">
    <property type="nucleotide sequence ID" value="XM_071035295.1"/>
</dbReference>